<dbReference type="AlphaFoldDB" id="A0AAD7XT16"/>
<dbReference type="Proteomes" id="UP001234581">
    <property type="component" value="Unassembled WGS sequence"/>
</dbReference>
<dbReference type="RefSeq" id="XP_058336700.1">
    <property type="nucleotide sequence ID" value="XM_058492525.1"/>
</dbReference>
<comment type="caution">
    <text evidence="1">The sequence shown here is derived from an EMBL/GenBank/DDBJ whole genome shotgun (WGS) entry which is preliminary data.</text>
</comment>
<dbReference type="GeneID" id="83219970"/>
<protein>
    <submittedName>
        <fullName evidence="1">Uncharacterized protein</fullName>
    </submittedName>
</protein>
<dbReference type="EMBL" id="JARTCD010000140">
    <property type="protein sequence ID" value="KAJ8651786.1"/>
    <property type="molecule type" value="Genomic_DNA"/>
</dbReference>
<evidence type="ECO:0000313" key="2">
    <source>
        <dbReference type="Proteomes" id="UP001234581"/>
    </source>
</evidence>
<sequence length="305" mass="34380">MWDPRLIVVSKSAGEGLMVSEEPLQAAYIYGQVLYHVIIAVTIDYLTTRNVGLLGSSLFEYPMVDVVVVYSRDLLVFWCLVEVYKATAMIANYGEDYLYFWVVSTFIGSRVVGYQATSDFSGECQPMHVFYEWIVSATNNNIYIVGVISSFIPSSGASRYWYVGGHPEMKISYQLITSAARSSISRWFWQWKQASTSLVIPRSPMHLSKVDANPLRISHYACLLPVDHISTTTKQQSATEPMISLVSATFTRFSGGSRYWPIDFKNIQQRMSLMGVSHQQQVTINVTCLFGAVKVYPSLKAFVVK</sequence>
<accession>A0AAD7XT16</accession>
<evidence type="ECO:0000313" key="1">
    <source>
        <dbReference type="EMBL" id="KAJ8651786.1"/>
    </source>
</evidence>
<name>A0AAD7XT16_9FUNG</name>
<organism evidence="1 2">
    <name type="scientific">Lichtheimia ornata</name>
    <dbReference type="NCBI Taxonomy" id="688661"/>
    <lineage>
        <taxon>Eukaryota</taxon>
        <taxon>Fungi</taxon>
        <taxon>Fungi incertae sedis</taxon>
        <taxon>Mucoromycota</taxon>
        <taxon>Mucoromycotina</taxon>
        <taxon>Mucoromycetes</taxon>
        <taxon>Mucorales</taxon>
        <taxon>Lichtheimiaceae</taxon>
        <taxon>Lichtheimia</taxon>
    </lineage>
</organism>
<proteinExistence type="predicted"/>
<gene>
    <name evidence="1" type="ORF">O0I10_012633</name>
</gene>
<reference evidence="1 2" key="1">
    <citation type="submission" date="2023-03" db="EMBL/GenBank/DDBJ databases">
        <title>Genome sequence of Lichtheimia ornata CBS 291.66.</title>
        <authorList>
            <person name="Mohabir J.T."/>
            <person name="Shea T.P."/>
            <person name="Kurbessoian T."/>
            <person name="Berby B."/>
            <person name="Fontaine J."/>
            <person name="Livny J."/>
            <person name="Gnirke A."/>
            <person name="Stajich J.E."/>
            <person name="Cuomo C.A."/>
        </authorList>
    </citation>
    <scope>NUCLEOTIDE SEQUENCE [LARGE SCALE GENOMIC DNA]</scope>
    <source>
        <strain evidence="1">CBS 291.66</strain>
    </source>
</reference>
<keyword evidence="2" id="KW-1185">Reference proteome</keyword>